<dbReference type="GO" id="GO:0042393">
    <property type="term" value="F:histone binding"/>
    <property type="evidence" value="ECO:0007669"/>
    <property type="project" value="UniProtKB-ARBA"/>
</dbReference>
<evidence type="ECO:0000313" key="12">
    <source>
        <dbReference type="EMBL" id="KAG7531798.1"/>
    </source>
</evidence>
<dbReference type="InterPro" id="IPR003960">
    <property type="entry name" value="ATPase_AAA_CS"/>
</dbReference>
<feature type="compositionally biased region" description="Polar residues" evidence="10">
    <location>
        <begin position="1"/>
        <end position="18"/>
    </location>
</feature>
<keyword evidence="9" id="KW-0539">Nucleus</keyword>
<dbReference type="InterPro" id="IPR003959">
    <property type="entry name" value="ATPase_AAA_core"/>
</dbReference>
<keyword evidence="5" id="KW-0547">Nucleotide-binding</keyword>
<dbReference type="GO" id="GO:0140674">
    <property type="term" value="F:ATP-dependent histone chaperone activity"/>
    <property type="evidence" value="ECO:0007669"/>
    <property type="project" value="UniProtKB-ARBA"/>
</dbReference>
<dbReference type="FunFam" id="1.10.8.60:FF:000016">
    <property type="entry name" value="ATPase family AAA domain-containing protein 2B"/>
    <property type="match status" value="1"/>
</dbReference>
<dbReference type="FunFam" id="3.40.50.300:FF:001218">
    <property type="entry name" value="AAA family ATPase, putative"/>
    <property type="match status" value="1"/>
</dbReference>
<dbReference type="InterPro" id="IPR003593">
    <property type="entry name" value="AAA+_ATPase"/>
</dbReference>
<feature type="compositionally biased region" description="Acidic residues" evidence="10">
    <location>
        <begin position="331"/>
        <end position="341"/>
    </location>
</feature>
<dbReference type="FunFam" id="3.40.50.300:FF:000061">
    <property type="entry name" value="ATPase family, AAA domain-containing 2"/>
    <property type="match status" value="1"/>
</dbReference>
<dbReference type="GO" id="GO:0006334">
    <property type="term" value="P:nucleosome assembly"/>
    <property type="evidence" value="ECO:0007669"/>
    <property type="project" value="TreeGrafter"/>
</dbReference>
<feature type="region of interest" description="Disordered" evidence="10">
    <location>
        <begin position="1"/>
        <end position="60"/>
    </location>
</feature>
<evidence type="ECO:0000256" key="2">
    <source>
        <dbReference type="ARBA" id="ARBA00004286"/>
    </source>
</evidence>
<keyword evidence="7" id="KW-0067">ATP-binding</keyword>
<proteinExistence type="inferred from homology"/>
<keyword evidence="6" id="KW-0378">Hydrolase</keyword>
<dbReference type="InterPro" id="IPR045199">
    <property type="entry name" value="ATAD2-like"/>
</dbReference>
<keyword evidence="8" id="KW-0103">Bromodomain</keyword>
<evidence type="ECO:0000256" key="5">
    <source>
        <dbReference type="ARBA" id="ARBA00022741"/>
    </source>
</evidence>
<evidence type="ECO:0000259" key="11">
    <source>
        <dbReference type="SMART" id="SM00382"/>
    </source>
</evidence>
<dbReference type="GO" id="GO:0016887">
    <property type="term" value="F:ATP hydrolysis activity"/>
    <property type="evidence" value="ECO:0007669"/>
    <property type="project" value="InterPro"/>
</dbReference>
<dbReference type="GO" id="GO:0045815">
    <property type="term" value="P:transcription initiation-coupled chromatin remodeling"/>
    <property type="evidence" value="ECO:0007669"/>
    <property type="project" value="TreeGrafter"/>
</dbReference>
<gene>
    <name evidence="12" type="ORF">FFLO_04103</name>
</gene>
<dbReference type="GO" id="GO:0005634">
    <property type="term" value="C:nucleus"/>
    <property type="evidence" value="ECO:0007669"/>
    <property type="project" value="UniProtKB-SubCell"/>
</dbReference>
<dbReference type="InterPro" id="IPR027417">
    <property type="entry name" value="P-loop_NTPase"/>
</dbReference>
<comment type="subcellular location">
    <subcellularLocation>
        <location evidence="2">Chromosome</location>
    </subcellularLocation>
    <subcellularLocation>
        <location evidence="1">Nucleus</location>
    </subcellularLocation>
</comment>
<dbReference type="SMART" id="SM00382">
    <property type="entry name" value="AAA"/>
    <property type="match status" value="1"/>
</dbReference>
<evidence type="ECO:0000256" key="6">
    <source>
        <dbReference type="ARBA" id="ARBA00022801"/>
    </source>
</evidence>
<dbReference type="PANTHER" id="PTHR23069">
    <property type="entry name" value="AAA DOMAIN-CONTAINING"/>
    <property type="match status" value="1"/>
</dbReference>
<dbReference type="SUPFAM" id="SSF52540">
    <property type="entry name" value="P-loop containing nucleoside triphosphate hydrolases"/>
    <property type="match status" value="2"/>
</dbReference>
<feature type="compositionally biased region" description="Low complexity" evidence="10">
    <location>
        <begin position="467"/>
        <end position="483"/>
    </location>
</feature>
<accession>A0A8K0JJX1</accession>
<feature type="region of interest" description="Disordered" evidence="10">
    <location>
        <begin position="1216"/>
        <end position="1243"/>
    </location>
</feature>
<dbReference type="GO" id="GO:0000785">
    <property type="term" value="C:chromatin"/>
    <property type="evidence" value="ECO:0007669"/>
    <property type="project" value="UniProtKB-ARBA"/>
</dbReference>
<evidence type="ECO:0000256" key="8">
    <source>
        <dbReference type="ARBA" id="ARBA00023117"/>
    </source>
</evidence>
<evidence type="ECO:0000256" key="4">
    <source>
        <dbReference type="ARBA" id="ARBA00022454"/>
    </source>
</evidence>
<dbReference type="InterPro" id="IPR041569">
    <property type="entry name" value="AAA_lid_3"/>
</dbReference>
<reference evidence="12" key="1">
    <citation type="submission" date="2020-04" db="EMBL/GenBank/DDBJ databases">
        <title>Analysis of mating type loci in Filobasidium floriforme.</title>
        <authorList>
            <person name="Nowrousian M."/>
        </authorList>
    </citation>
    <scope>NUCLEOTIDE SEQUENCE</scope>
    <source>
        <strain evidence="12">CBS 6242</strain>
    </source>
</reference>
<dbReference type="GO" id="GO:0005524">
    <property type="term" value="F:ATP binding"/>
    <property type="evidence" value="ECO:0007669"/>
    <property type="project" value="UniProtKB-KW"/>
</dbReference>
<comment type="similarity">
    <text evidence="3">Belongs to the AAA ATPase family.</text>
</comment>
<feature type="compositionally biased region" description="Low complexity" evidence="10">
    <location>
        <begin position="30"/>
        <end position="56"/>
    </location>
</feature>
<feature type="region of interest" description="Disordered" evidence="10">
    <location>
        <begin position="1325"/>
        <end position="1404"/>
    </location>
</feature>
<feature type="compositionally biased region" description="Acidic residues" evidence="10">
    <location>
        <begin position="288"/>
        <end position="301"/>
    </location>
</feature>
<dbReference type="Proteomes" id="UP000812966">
    <property type="component" value="Unassembled WGS sequence"/>
</dbReference>
<feature type="region of interest" description="Disordered" evidence="10">
    <location>
        <begin position="72"/>
        <end position="433"/>
    </location>
</feature>
<feature type="compositionally biased region" description="Acidic residues" evidence="10">
    <location>
        <begin position="223"/>
        <end position="258"/>
    </location>
</feature>
<dbReference type="GO" id="GO:0006337">
    <property type="term" value="P:nucleosome disassembly"/>
    <property type="evidence" value="ECO:0007669"/>
    <property type="project" value="TreeGrafter"/>
</dbReference>
<feature type="region of interest" description="Disordered" evidence="10">
    <location>
        <begin position="456"/>
        <end position="509"/>
    </location>
</feature>
<comment type="caution">
    <text evidence="12">The sequence shown here is derived from an EMBL/GenBank/DDBJ whole genome shotgun (WGS) entry which is preliminary data.</text>
</comment>
<protein>
    <recommendedName>
        <fullName evidence="11">AAA+ ATPase domain-containing protein</fullName>
    </recommendedName>
</protein>
<dbReference type="PROSITE" id="PS00674">
    <property type="entry name" value="AAA"/>
    <property type="match status" value="1"/>
</dbReference>
<evidence type="ECO:0000256" key="3">
    <source>
        <dbReference type="ARBA" id="ARBA00006914"/>
    </source>
</evidence>
<keyword evidence="13" id="KW-1185">Reference proteome</keyword>
<feature type="compositionally biased region" description="Basic and acidic residues" evidence="10">
    <location>
        <begin position="72"/>
        <end position="99"/>
    </location>
</feature>
<dbReference type="Pfam" id="PF00004">
    <property type="entry name" value="AAA"/>
    <property type="match status" value="1"/>
</dbReference>
<name>A0A8K0JJX1_9TREE</name>
<evidence type="ECO:0000313" key="13">
    <source>
        <dbReference type="Proteomes" id="UP000812966"/>
    </source>
</evidence>
<sequence>MAGRPSRSTRSVNVSYTEPTEDDYLKGLRSTSRPSASASASLSAATSTASAQAASTRIKPIKFNLKALRQGLPKEEHLDRPFHHEDDNNHEGEDNHNEDEYNEPDDNHDDETDTMNPNLNPFNARRSSRTSRRSSAGSSQNNLKTNGNSNSLATRTSSRRTRATIQQENVEENGMVYEDADGQGRSQAQLQVQSGSRAPGRRSSRGYHPNLDPELGVPLHEDGDGDEDASGEVDEEYVGDGDGAEVGDAVPEEEEEEEVARTPTPPTEYVQTRGGRQVAKKILRESPDPDDPDALDEDDFENSIKADEDFDESPPPRRATRAAKKNNLDGFVEDDEEDASEDSNGRRKSKKAGSSRVQPSRSTRKSSRIPKKKARTDDDYEQDHDEEEDDEVVEMTPEFSDHPSDIITGPATSKPNGRARGRRAVQSTDDEQPITRKLRQRTTNVNYDMTALNPLLPDDNFGRKRAGPSGSNAGNGASQNNGGFLMDMARGSGALADPNMPNMPDSDSDDDMPDYIKDLRKEASSTMALANGGTNRGKKGNAPAVGPSTATVAAGTVGRYNPEAARADADPLGVDLNVTFDQVGGLDGHINQLKEMVALPLLYPELFQQFGITPPRGVLFHGPPGTGKTLLARALAASCSSSSQKIAFFMRKGADCLSKWVGEAERQLRLLFEEAKNAQPSIIFFDEIDGLAPVRSSKQDQVHSSLVATLLALMDGMDGRGQVIVIGATNRPDSVDPALRRPGRFDREFYFPLPNKEARKKIISINTRKWQPPLEDVFLDELAGVTKGYGGADLRALCTEAALNAIQRRYPQVYKTNDRLLLDPTSIHVQARDFMASVKKIVPSSARSASSSAQPIPPHLEPLLQDPLRRITGVLDELIPNKKTKTVLEEAEWEDDNADGTFGKELIMQSFETLRVYRPRLLIHGQKGLGQRFYGAALLHHLEGYHVQNLDIATLLGQSTATIETMLVQMFVEAKRHQPSVLYIPALSQWSAVLTPTAKATFGTLLDSLTPSEPVVVIAFMDEPLRELDDELKSWFGRMGDNLIELHAPDIEQTKAYFRNIIEKIRLPPDQFPDALPKRRRILEELPKAAPLPPPAPSAAALAEQAAKDQTLKEIVAFRLNPILTELKKRHNRKSTLTAAEALQRWYQLVARDEERAEDERQAAKAAEIGPEASLALDAAINGDAVQPMAVDVPMDNPLAENNNGIAVTVSMEAVEPAPAEPAHAERPRTQSPVADKPSRPKPHWVDFELMQEKLMSQDDGYYSLRAFERDIFRMRENVDGAEMDLDKRTKAALLAKEATLMIKDHFQDEQQKLEIERMAAREYAKKQLKKKKGTKSASSSPNGTRSSARLSGRAPEISFTEILQNERVNGKKRSRDGSEDAASIGSDGRAAKRNKGETGGAVLGLPDQQRLMADASHAPSHGILGTGSGTHAMAAPLQEDILAGQLEQASTIAQPSSGGLAAILNPIHLRPRSTTPQTEPPITQQPVPHPHPPFFIPEKQLEDLSDILVIGTHQFTVEDLEQLHSMALQLIWRHRSDWDRSLMVQQLVQHCSHFVQAVQHGS</sequence>
<evidence type="ECO:0000256" key="10">
    <source>
        <dbReference type="SAM" id="MobiDB-lite"/>
    </source>
</evidence>
<feature type="domain" description="AAA+ ATPase" evidence="11">
    <location>
        <begin position="614"/>
        <end position="755"/>
    </location>
</feature>
<dbReference type="EMBL" id="JABELV010000082">
    <property type="protein sequence ID" value="KAG7531798.1"/>
    <property type="molecule type" value="Genomic_DNA"/>
</dbReference>
<evidence type="ECO:0000256" key="9">
    <source>
        <dbReference type="ARBA" id="ARBA00023242"/>
    </source>
</evidence>
<dbReference type="Gene3D" id="3.40.50.300">
    <property type="entry name" value="P-loop containing nucleotide triphosphate hydrolases"/>
    <property type="match status" value="2"/>
</dbReference>
<evidence type="ECO:0000256" key="7">
    <source>
        <dbReference type="ARBA" id="ARBA00022840"/>
    </source>
</evidence>
<feature type="compositionally biased region" description="Acidic residues" evidence="10">
    <location>
        <begin position="100"/>
        <end position="113"/>
    </location>
</feature>
<evidence type="ECO:0000256" key="1">
    <source>
        <dbReference type="ARBA" id="ARBA00004123"/>
    </source>
</evidence>
<dbReference type="Gene3D" id="1.10.8.60">
    <property type="match status" value="1"/>
</dbReference>
<dbReference type="Pfam" id="PF17862">
    <property type="entry name" value="AAA_lid_3"/>
    <property type="match status" value="1"/>
</dbReference>
<feature type="compositionally biased region" description="Polar residues" evidence="10">
    <location>
        <begin position="184"/>
        <end position="193"/>
    </location>
</feature>
<feature type="compositionally biased region" description="Acidic residues" evidence="10">
    <location>
        <begin position="378"/>
        <end position="393"/>
    </location>
</feature>
<dbReference type="GO" id="GO:0003682">
    <property type="term" value="F:chromatin binding"/>
    <property type="evidence" value="ECO:0007669"/>
    <property type="project" value="TreeGrafter"/>
</dbReference>
<organism evidence="12 13">
    <name type="scientific">Filobasidium floriforme</name>
    <dbReference type="NCBI Taxonomy" id="5210"/>
    <lineage>
        <taxon>Eukaryota</taxon>
        <taxon>Fungi</taxon>
        <taxon>Dikarya</taxon>
        <taxon>Basidiomycota</taxon>
        <taxon>Agaricomycotina</taxon>
        <taxon>Tremellomycetes</taxon>
        <taxon>Filobasidiales</taxon>
        <taxon>Filobasidiaceae</taxon>
        <taxon>Filobasidium</taxon>
    </lineage>
</organism>
<feature type="compositionally biased region" description="Basic residues" evidence="10">
    <location>
        <begin position="362"/>
        <end position="374"/>
    </location>
</feature>
<keyword evidence="4" id="KW-0158">Chromosome</keyword>
<dbReference type="PANTHER" id="PTHR23069:SF0">
    <property type="entry name" value="TAT-BINDING HOMOLOG 7"/>
    <property type="match status" value="1"/>
</dbReference>
<dbReference type="OrthoDB" id="5421at2759"/>